<dbReference type="Proteomes" id="UP000062833">
    <property type="component" value="Chromosome"/>
</dbReference>
<name>A0A0M5M437_9MICC</name>
<gene>
    <name evidence="2" type="ORF">AOC05_13355</name>
</gene>
<dbReference type="PANTHER" id="PTHR36151">
    <property type="entry name" value="BLR2777 PROTEIN"/>
    <property type="match status" value="1"/>
</dbReference>
<dbReference type="InterPro" id="IPR018713">
    <property type="entry name" value="MPAB/Lcp_cat_dom"/>
</dbReference>
<dbReference type="KEGG" id="aaq:AOC05_13355"/>
<protein>
    <recommendedName>
        <fullName evidence="1">ER-bound oxygenase mpaB/mpaB'/Rubber oxygenase catalytic domain-containing protein</fullName>
    </recommendedName>
</protein>
<evidence type="ECO:0000313" key="2">
    <source>
        <dbReference type="EMBL" id="ALE93070.1"/>
    </source>
</evidence>
<dbReference type="AlphaFoldDB" id="A0A0M5M437"/>
<feature type="domain" description="ER-bound oxygenase mpaB/mpaB'/Rubber oxygenase catalytic" evidence="1">
    <location>
        <begin position="16"/>
        <end position="236"/>
    </location>
</feature>
<dbReference type="EMBL" id="CP012677">
    <property type="protein sequence ID" value="ALE93070.1"/>
    <property type="molecule type" value="Genomic_DNA"/>
</dbReference>
<keyword evidence="3" id="KW-1185">Reference proteome</keyword>
<reference evidence="3" key="1">
    <citation type="submission" date="2015-09" db="EMBL/GenBank/DDBJ databases">
        <title>Complete genome of Arthrobacter alpinus strain R3.8.</title>
        <authorList>
            <person name="See-Too W.S."/>
            <person name="Chan K.G."/>
        </authorList>
    </citation>
    <scope>NUCLEOTIDE SEQUENCE [LARGE SCALE GENOMIC DNA]</scope>
    <source>
        <strain evidence="3">R3.8</strain>
    </source>
</reference>
<evidence type="ECO:0000259" key="1">
    <source>
        <dbReference type="Pfam" id="PF09995"/>
    </source>
</evidence>
<dbReference type="PANTHER" id="PTHR36151:SF3">
    <property type="entry name" value="ER-BOUND OXYGENASE MPAB_MPAB'_RUBBER OXYGENASE CATALYTIC DOMAIN-CONTAINING PROTEIN"/>
    <property type="match status" value="1"/>
</dbReference>
<evidence type="ECO:0000313" key="3">
    <source>
        <dbReference type="Proteomes" id="UP000062833"/>
    </source>
</evidence>
<proteinExistence type="predicted"/>
<dbReference type="PATRIC" id="fig|656366.3.peg.2877"/>
<accession>A0A0M5M437</accession>
<dbReference type="GO" id="GO:0016491">
    <property type="term" value="F:oxidoreductase activity"/>
    <property type="evidence" value="ECO:0007669"/>
    <property type="project" value="InterPro"/>
</dbReference>
<sequence>MSRRTHVLSIADIAPEAVILAGAGRAILLQLANPGVGYGVAQHSNFAADPLKRLHGTLSYIYALTNGTPEQQKLVQVRVQRAHHPVKGPRTAAHPAYSAGDPVLQLWVAATLYDSGMQSYRALFPALGPDVAETVYRDYGVLGAALGMPADLWPATRADFAVYWECQLTSLRVDETIRSVAHELLAARHAPLWVKAIMPLARFLTVGLLPLSLRELYGFAWSTRKDKALAAMFKLAAVLVRITPRRIRHAPMHFYLKRLH</sequence>
<dbReference type="RefSeq" id="WP_197277832.1">
    <property type="nucleotide sequence ID" value="NZ_CP012677.1"/>
</dbReference>
<dbReference type="Pfam" id="PF09995">
    <property type="entry name" value="MPAB_Lcp_cat"/>
    <property type="match status" value="1"/>
</dbReference>
<organism evidence="2 3">
    <name type="scientific">Arthrobacter alpinus</name>
    <dbReference type="NCBI Taxonomy" id="656366"/>
    <lineage>
        <taxon>Bacteria</taxon>
        <taxon>Bacillati</taxon>
        <taxon>Actinomycetota</taxon>
        <taxon>Actinomycetes</taxon>
        <taxon>Micrococcales</taxon>
        <taxon>Micrococcaceae</taxon>
        <taxon>Arthrobacter</taxon>
    </lineage>
</organism>